<proteinExistence type="predicted"/>
<name>U7D5M5_9BACT</name>
<dbReference type="Proteomes" id="UP000017148">
    <property type="component" value="Unassembled WGS sequence"/>
</dbReference>
<dbReference type="EMBL" id="ASJR01000029">
    <property type="protein sequence ID" value="ERP30841.1"/>
    <property type="molecule type" value="Genomic_DNA"/>
</dbReference>
<comment type="caution">
    <text evidence="2">The sequence shown here is derived from an EMBL/GenBank/DDBJ whole genome shotgun (WGS) entry which is preliminary data.</text>
</comment>
<keyword evidence="1" id="KW-0732">Signal</keyword>
<sequence>MKKLLPLLLMALALLAACGQSLERKGDNFLKQAENADSEARRQILEKNAFDSYRQALQNAGEDASPELVNKFVYATIIRLNNLKGSAGITHNIMTPLRGMVDDRIDADYIESRLRDKYALFLVEYADTLNERNNLSKSFIHLNRAMDIAADQNIVQSRYDELKGGYIDIQLEKAKKYFAEATEESEPNIETLLKADYAVQVVLQLDEENETARDMDAQITPMMLDTYRAYQRVYPHPVRAGLDTTIYRAIENEPIFIAIKEQNRRGNTLTLEGLIFHSEAGFKLARLQDRFFTLHLEDGETLSPSDSEFSSRTLEIQSEEEFSLTFNGVTADPVKLTYACEEDLAKSTKRLK</sequence>
<gene>
    <name evidence="2" type="ORF">CALK_2292</name>
</gene>
<organism evidence="2 3">
    <name type="scientific">Chitinivibrio alkaliphilus ACht1</name>
    <dbReference type="NCBI Taxonomy" id="1313304"/>
    <lineage>
        <taxon>Bacteria</taxon>
        <taxon>Pseudomonadati</taxon>
        <taxon>Fibrobacterota</taxon>
        <taxon>Chitinivibrionia</taxon>
        <taxon>Chitinivibrionales</taxon>
        <taxon>Chitinivibrionaceae</taxon>
        <taxon>Chitinivibrio</taxon>
    </lineage>
</organism>
<dbReference type="PROSITE" id="PS51257">
    <property type="entry name" value="PROKAR_LIPOPROTEIN"/>
    <property type="match status" value="1"/>
</dbReference>
<feature type="chain" id="PRO_5004681694" description="Lipoprotein" evidence="1">
    <location>
        <begin position="17"/>
        <end position="352"/>
    </location>
</feature>
<dbReference type="RefSeq" id="WP_022637655.1">
    <property type="nucleotide sequence ID" value="NZ_ASJR01000029.1"/>
</dbReference>
<evidence type="ECO:0000313" key="2">
    <source>
        <dbReference type="EMBL" id="ERP30841.1"/>
    </source>
</evidence>
<reference evidence="2 3" key="1">
    <citation type="journal article" date="2013" name="Environ. Microbiol.">
        <title>Genome analysis of Chitinivibrio alkaliphilus gen. nov., sp. nov., a novel extremely haloalkaliphilic anaerobic chitinolytic bacterium from the candidate phylum Termite Group 3.</title>
        <authorList>
            <person name="Sorokin D.Y."/>
            <person name="Gumerov V.M."/>
            <person name="Rakitin A.L."/>
            <person name="Beletsky A.V."/>
            <person name="Damste J.S."/>
            <person name="Muyzer G."/>
            <person name="Mardanov A.V."/>
            <person name="Ravin N.V."/>
        </authorList>
    </citation>
    <scope>NUCLEOTIDE SEQUENCE [LARGE SCALE GENOMIC DNA]</scope>
    <source>
        <strain evidence="2 3">ACht1</strain>
    </source>
</reference>
<evidence type="ECO:0000313" key="3">
    <source>
        <dbReference type="Proteomes" id="UP000017148"/>
    </source>
</evidence>
<dbReference type="AlphaFoldDB" id="U7D5M5"/>
<dbReference type="STRING" id="1313304.CALK_2292"/>
<accession>U7D5M5</accession>
<protein>
    <recommendedName>
        <fullName evidence="4">Lipoprotein</fullName>
    </recommendedName>
</protein>
<keyword evidence="3" id="KW-1185">Reference proteome</keyword>
<feature type="signal peptide" evidence="1">
    <location>
        <begin position="1"/>
        <end position="16"/>
    </location>
</feature>
<evidence type="ECO:0000256" key="1">
    <source>
        <dbReference type="SAM" id="SignalP"/>
    </source>
</evidence>
<evidence type="ECO:0008006" key="4">
    <source>
        <dbReference type="Google" id="ProtNLM"/>
    </source>
</evidence>